<reference evidence="2 3" key="1">
    <citation type="journal article" date="2014" name="Genome Announc.">
        <title>Draft genome sequences of six enterohepatic helicobacter species isolated from humans and one from rhesus macaques.</title>
        <authorList>
            <person name="Shen Z."/>
            <person name="Sheh A."/>
            <person name="Young S.K."/>
            <person name="Abouelliel A."/>
            <person name="Ward D.V."/>
            <person name="Earl A.M."/>
            <person name="Fox J.G."/>
        </authorList>
    </citation>
    <scope>NUCLEOTIDE SEQUENCE [LARGE SCALE GENOMIC DNA]</scope>
    <source>
        <strain evidence="2 3">MIT 99-5501</strain>
    </source>
</reference>
<dbReference type="PATRIC" id="fig|1357400.3.peg.703"/>
<keyword evidence="1" id="KW-1133">Transmembrane helix</keyword>
<name>V8CEL7_9HELI</name>
<organism evidence="2 3">
    <name type="scientific">Helicobacter macacae MIT 99-5501</name>
    <dbReference type="NCBI Taxonomy" id="1357400"/>
    <lineage>
        <taxon>Bacteria</taxon>
        <taxon>Pseudomonadati</taxon>
        <taxon>Campylobacterota</taxon>
        <taxon>Epsilonproteobacteria</taxon>
        <taxon>Campylobacterales</taxon>
        <taxon>Helicobacteraceae</taxon>
        <taxon>Helicobacter</taxon>
    </lineage>
</organism>
<dbReference type="HOGENOM" id="CLU_179931_0_0_7"/>
<dbReference type="EMBL" id="AZJI01000001">
    <property type="protein sequence ID" value="ETD25181.1"/>
    <property type="molecule type" value="Genomic_DNA"/>
</dbReference>
<keyword evidence="1" id="KW-0812">Transmembrane</keyword>
<keyword evidence="3" id="KW-1185">Reference proteome</keyword>
<evidence type="ECO:0000313" key="3">
    <source>
        <dbReference type="Proteomes" id="UP000018731"/>
    </source>
</evidence>
<feature type="transmembrane region" description="Helical" evidence="1">
    <location>
        <begin position="42"/>
        <end position="66"/>
    </location>
</feature>
<keyword evidence="1" id="KW-0472">Membrane</keyword>
<dbReference type="RefSeq" id="WP_023927227.1">
    <property type="nucleotide sequence ID" value="NZ_KI669454.1"/>
</dbReference>
<dbReference type="STRING" id="1357400.HMPREF2086_00516"/>
<evidence type="ECO:0000256" key="1">
    <source>
        <dbReference type="SAM" id="Phobius"/>
    </source>
</evidence>
<comment type="caution">
    <text evidence="2">The sequence shown here is derived from an EMBL/GenBank/DDBJ whole genome shotgun (WGS) entry which is preliminary data.</text>
</comment>
<feature type="transmembrane region" description="Helical" evidence="1">
    <location>
        <begin position="12"/>
        <end position="36"/>
    </location>
</feature>
<gene>
    <name evidence="2" type="ORF">HMPREF2086_00516</name>
</gene>
<proteinExistence type="predicted"/>
<evidence type="ECO:0000313" key="2">
    <source>
        <dbReference type="EMBL" id="ETD25181.1"/>
    </source>
</evidence>
<dbReference type="AlphaFoldDB" id="V8CEL7"/>
<sequence length="76" mass="8912">MSKKDEIKARISIFQAIIILLITTLFAIFGYTAIHYKEYDLMLVVCTVLACVFLVVMICICVKYFLKYVKKLRRLK</sequence>
<protein>
    <submittedName>
        <fullName evidence="2">Uncharacterized protein</fullName>
    </submittedName>
</protein>
<accession>V8CEL7</accession>
<dbReference type="Proteomes" id="UP000018731">
    <property type="component" value="Unassembled WGS sequence"/>
</dbReference>